<evidence type="ECO:0000313" key="2">
    <source>
        <dbReference type="EMBL" id="CAI9281582.1"/>
    </source>
</evidence>
<dbReference type="InterPro" id="IPR007321">
    <property type="entry name" value="Transposase_28"/>
</dbReference>
<sequence length="126" mass="14451">MGTSHSLGRNFTAEEWKYFQFQFRFVPEHGVQIPLPDATLYSPPEGKVGIPITLLDVGLRLPTTDFFNLIIREYGFLVRELTPIAINKIVGFELLFRALGCLATIPAFKHFFNATTYLRTRTLSRR</sequence>
<keyword evidence="3" id="KW-1185">Reference proteome</keyword>
<accession>A0AA35YX75</accession>
<proteinExistence type="predicted"/>
<reference evidence="2" key="1">
    <citation type="submission" date="2023-04" db="EMBL/GenBank/DDBJ databases">
        <authorList>
            <person name="Vijverberg K."/>
            <person name="Xiong W."/>
            <person name="Schranz E."/>
        </authorList>
    </citation>
    <scope>NUCLEOTIDE SEQUENCE</scope>
</reference>
<evidence type="ECO:0000313" key="3">
    <source>
        <dbReference type="Proteomes" id="UP001177003"/>
    </source>
</evidence>
<dbReference type="AlphaFoldDB" id="A0AA35YX75"/>
<dbReference type="Pfam" id="PF04195">
    <property type="entry name" value="Transposase_28"/>
    <property type="match status" value="1"/>
</dbReference>
<gene>
    <name evidence="2" type="ORF">LSALG_LOCUS21270</name>
</gene>
<evidence type="ECO:0000259" key="1">
    <source>
        <dbReference type="Pfam" id="PF04195"/>
    </source>
</evidence>
<dbReference type="Proteomes" id="UP001177003">
    <property type="component" value="Chromosome 4"/>
</dbReference>
<dbReference type="EMBL" id="OX465080">
    <property type="protein sequence ID" value="CAI9281582.1"/>
    <property type="molecule type" value="Genomic_DNA"/>
</dbReference>
<organism evidence="2 3">
    <name type="scientific">Lactuca saligna</name>
    <name type="common">Willowleaf lettuce</name>
    <dbReference type="NCBI Taxonomy" id="75948"/>
    <lineage>
        <taxon>Eukaryota</taxon>
        <taxon>Viridiplantae</taxon>
        <taxon>Streptophyta</taxon>
        <taxon>Embryophyta</taxon>
        <taxon>Tracheophyta</taxon>
        <taxon>Spermatophyta</taxon>
        <taxon>Magnoliopsida</taxon>
        <taxon>eudicotyledons</taxon>
        <taxon>Gunneridae</taxon>
        <taxon>Pentapetalae</taxon>
        <taxon>asterids</taxon>
        <taxon>campanulids</taxon>
        <taxon>Asterales</taxon>
        <taxon>Asteraceae</taxon>
        <taxon>Cichorioideae</taxon>
        <taxon>Cichorieae</taxon>
        <taxon>Lactucinae</taxon>
        <taxon>Lactuca</taxon>
    </lineage>
</organism>
<protein>
    <recommendedName>
        <fullName evidence="1">Transposase (putative) gypsy type domain-containing protein</fullName>
    </recommendedName>
</protein>
<feature type="domain" description="Transposase (putative) gypsy type" evidence="1">
    <location>
        <begin position="53"/>
        <end position="114"/>
    </location>
</feature>
<name>A0AA35YX75_LACSI</name>